<dbReference type="PANTHER" id="PTHR33841:SF1">
    <property type="entry name" value="DNA METHYLTRANSFERASE A"/>
    <property type="match status" value="1"/>
</dbReference>
<dbReference type="GO" id="GO:0003676">
    <property type="term" value="F:nucleic acid binding"/>
    <property type="evidence" value="ECO:0007669"/>
    <property type="project" value="InterPro"/>
</dbReference>
<dbReference type="InterPro" id="IPR046819">
    <property type="entry name" value="MmeI_hel"/>
</dbReference>
<evidence type="ECO:0000256" key="4">
    <source>
        <dbReference type="ARBA" id="ARBA00047942"/>
    </source>
</evidence>
<comment type="caution">
    <text evidence="10">The sequence shown here is derived from an EMBL/GenBank/DDBJ whole genome shotgun (WGS) entry which is preliminary data.</text>
</comment>
<feature type="domain" description="MmeI-like helicase spacer" evidence="6">
    <location>
        <begin position="178"/>
        <end position="256"/>
    </location>
</feature>
<dbReference type="EC" id="2.1.1.72" evidence="1"/>
<comment type="catalytic activity">
    <reaction evidence="4">
        <text>a 2'-deoxyadenosine in DNA + S-adenosyl-L-methionine = an N(6)-methyl-2'-deoxyadenosine in DNA + S-adenosyl-L-homocysteine + H(+)</text>
        <dbReference type="Rhea" id="RHEA:15197"/>
        <dbReference type="Rhea" id="RHEA-COMP:12418"/>
        <dbReference type="Rhea" id="RHEA-COMP:12419"/>
        <dbReference type="ChEBI" id="CHEBI:15378"/>
        <dbReference type="ChEBI" id="CHEBI:57856"/>
        <dbReference type="ChEBI" id="CHEBI:59789"/>
        <dbReference type="ChEBI" id="CHEBI:90615"/>
        <dbReference type="ChEBI" id="CHEBI:90616"/>
        <dbReference type="EC" id="2.1.1.72"/>
    </reaction>
</comment>
<dbReference type="InterPro" id="IPR046818">
    <property type="entry name" value="MmeI_C"/>
</dbReference>
<dbReference type="PROSITE" id="PS00092">
    <property type="entry name" value="N6_MTASE"/>
    <property type="match status" value="1"/>
</dbReference>
<evidence type="ECO:0000259" key="7">
    <source>
        <dbReference type="Pfam" id="PF20466"/>
    </source>
</evidence>
<dbReference type="InterPro" id="IPR046820">
    <property type="entry name" value="MmeI_TRD"/>
</dbReference>
<feature type="domain" description="MmeI-like DNA-methyltransferase" evidence="9">
    <location>
        <begin position="332"/>
        <end position="597"/>
    </location>
</feature>
<feature type="domain" description="MmeI-like target recognition" evidence="7">
    <location>
        <begin position="620"/>
        <end position="825"/>
    </location>
</feature>
<accession>A0A964RS26</accession>
<dbReference type="AlphaFoldDB" id="A0A964RS26"/>
<evidence type="ECO:0000259" key="6">
    <source>
        <dbReference type="Pfam" id="PF20465"/>
    </source>
</evidence>
<dbReference type="EMBL" id="WSRQ01000062">
    <property type="protein sequence ID" value="MVX66568.1"/>
    <property type="molecule type" value="Genomic_DNA"/>
</dbReference>
<dbReference type="GO" id="GO:0009007">
    <property type="term" value="F:site-specific DNA-methyltransferase (adenine-specific) activity"/>
    <property type="evidence" value="ECO:0007669"/>
    <property type="project" value="UniProtKB-EC"/>
</dbReference>
<reference evidence="10" key="1">
    <citation type="submission" date="2019-12" db="EMBL/GenBank/DDBJ databases">
        <title>Microbes associate with the intestines of laboratory mice.</title>
        <authorList>
            <person name="Navarre W."/>
            <person name="Wong E."/>
        </authorList>
    </citation>
    <scope>NUCLEOTIDE SEQUENCE</scope>
    <source>
        <strain evidence="10">NM79_F5</strain>
    </source>
</reference>
<protein>
    <recommendedName>
        <fullName evidence="1">site-specific DNA-methyltransferase (adenine-specific)</fullName>
        <ecNumber evidence="1">2.1.1.72</ecNumber>
    </recommendedName>
</protein>
<evidence type="ECO:0000256" key="2">
    <source>
        <dbReference type="ARBA" id="ARBA00022603"/>
    </source>
</evidence>
<dbReference type="Pfam" id="PF20466">
    <property type="entry name" value="MmeI_TRD"/>
    <property type="match status" value="1"/>
</dbReference>
<evidence type="ECO:0000259" key="8">
    <source>
        <dbReference type="Pfam" id="PF20467"/>
    </source>
</evidence>
<keyword evidence="3" id="KW-0808">Transferase</keyword>
<dbReference type="PANTHER" id="PTHR33841">
    <property type="entry name" value="DNA METHYLTRANSFERASE YEEA-RELATED"/>
    <property type="match status" value="1"/>
</dbReference>
<dbReference type="Pfam" id="PF20467">
    <property type="entry name" value="MmeI_C"/>
    <property type="match status" value="1"/>
</dbReference>
<dbReference type="PRINTS" id="PR00507">
    <property type="entry name" value="N12N6MTFRASE"/>
</dbReference>
<name>A0A964RS26_9CLOT</name>
<feature type="domain" description="MmeI-like C-terminal" evidence="8">
    <location>
        <begin position="828"/>
        <end position="904"/>
    </location>
</feature>
<dbReference type="Pfam" id="PF20464">
    <property type="entry name" value="MmeI_N"/>
    <property type="match status" value="1"/>
</dbReference>
<dbReference type="SUPFAM" id="SSF53335">
    <property type="entry name" value="S-adenosyl-L-methionine-dependent methyltransferases"/>
    <property type="match status" value="1"/>
</dbReference>
<evidence type="ECO:0000313" key="11">
    <source>
        <dbReference type="Proteomes" id="UP000656077"/>
    </source>
</evidence>
<dbReference type="GO" id="GO:0032259">
    <property type="term" value="P:methylation"/>
    <property type="evidence" value="ECO:0007669"/>
    <property type="project" value="UniProtKB-KW"/>
</dbReference>
<keyword evidence="2 10" id="KW-0489">Methyltransferase</keyword>
<organism evidence="10 11">
    <name type="scientific">Clostridium chromiireducens</name>
    <dbReference type="NCBI Taxonomy" id="225345"/>
    <lineage>
        <taxon>Bacteria</taxon>
        <taxon>Bacillati</taxon>
        <taxon>Bacillota</taxon>
        <taxon>Clostridia</taxon>
        <taxon>Eubacteriales</taxon>
        <taxon>Clostridiaceae</taxon>
        <taxon>Clostridium</taxon>
    </lineage>
</organism>
<evidence type="ECO:0000259" key="5">
    <source>
        <dbReference type="Pfam" id="PF20464"/>
    </source>
</evidence>
<dbReference type="Pfam" id="PF20465">
    <property type="entry name" value="MmeI_hel"/>
    <property type="match status" value="1"/>
</dbReference>
<dbReference type="RefSeq" id="WP_160361112.1">
    <property type="nucleotide sequence ID" value="NZ_WSRQ01000062.1"/>
</dbReference>
<proteinExistence type="predicted"/>
<gene>
    <name evidence="10" type="ORF">GKZ28_23140</name>
</gene>
<dbReference type="InterPro" id="IPR002052">
    <property type="entry name" value="DNA_methylase_N6_adenine_CS"/>
</dbReference>
<dbReference type="Proteomes" id="UP000656077">
    <property type="component" value="Unassembled WGS sequence"/>
</dbReference>
<sequence length="914" mass="106172">MSIPFNEMKENAIQFAREWKLESNEKAEAQSFWNDFFQVFGISRRRVAAFEKFVATENGNGFIDLFWKGKLIVEHKSKGKNLDTAYSQALKYFSGLKENELPKYIIVSDFENFKLYDLDESKEYEFKLNELYTKLHLFNFISDYDSINVKEEDPVNIDAGTEIGKLHDALMNNGYTGHNLGVLLVRLLFCFFADHTGIWPKRAFSQYIINNTKEDGSDLGAQLNSIFDILNTDNEFRQKNINPNLDILGYINGGLFRDRLSTAFFDSSTRKILIKCCGLNWSGISPVVFGSIFQSSMDKEKRQSLGAHYTAEKDIFKVLNPLFLDDLYERFEKCGNDQNLLKRLLIDISQIKILDPACGCGDFLVLAYRELRRLQLEIIKKINSIKGFVQMQEMNLLGLVNILDVDSMYGFEIDELSSLIAKVALWMSDHQMNMELSKELGRYYARIPLKKAANIFNINALRIDWKDYVKPDCINYIVGNPPFISKQDRNKNQEKDMNLVFEKIKKHGILDYVSAWYKKAADYIEDTNIEVAFVSTNSIIQGEQIEPLWSYIFSKNIAINFAHRSFKWQNGLSYNAAVFVVIICFSKKPRSKKYIYDYTEVSSEPLRIKAKNINCYLVDGENLIVKGTLNRLAVEDTPYAAMGNMPNDNKNLILTEEEKDCFNQTYPEYGEKIIRRLISAKEMINGSFRWCLWINDENTHLINKIEFIRRRVMNVKKYREASSREATKKLSEIPYAFGEIRQPNRKYICIPRHSSERRKYIPMALFSEEDIIHDSCIAVHSNELHIMGILMSSMHMAWVKRIGGRIKGDYRYSVQLCYNTFPFCKLTNKNKGDISEIVKKILDIRDENKDKTLSEIYDPISMPKKLLKAHKELDKLVEKIYSNKVLDNDDKRVGVLLECYKELLITKALKVQKE</sequence>
<dbReference type="InterPro" id="IPR046816">
    <property type="entry name" value="MmeI_Mtase"/>
</dbReference>
<evidence type="ECO:0000256" key="1">
    <source>
        <dbReference type="ARBA" id="ARBA00011900"/>
    </source>
</evidence>
<dbReference type="Pfam" id="PF20473">
    <property type="entry name" value="MmeI_Mtase"/>
    <property type="match status" value="1"/>
</dbReference>
<feature type="domain" description="MmeI-like N-terminal" evidence="5">
    <location>
        <begin position="11"/>
        <end position="171"/>
    </location>
</feature>
<evidence type="ECO:0000259" key="9">
    <source>
        <dbReference type="Pfam" id="PF20473"/>
    </source>
</evidence>
<dbReference type="InterPro" id="IPR050953">
    <property type="entry name" value="N4_N6_ade-DNA_methylase"/>
</dbReference>
<dbReference type="InterPro" id="IPR029063">
    <property type="entry name" value="SAM-dependent_MTases_sf"/>
</dbReference>
<dbReference type="InterPro" id="IPR046817">
    <property type="entry name" value="MmeI_N"/>
</dbReference>
<dbReference type="Gene3D" id="3.40.50.150">
    <property type="entry name" value="Vaccinia Virus protein VP39"/>
    <property type="match status" value="1"/>
</dbReference>
<evidence type="ECO:0000256" key="3">
    <source>
        <dbReference type="ARBA" id="ARBA00022679"/>
    </source>
</evidence>
<evidence type="ECO:0000313" key="10">
    <source>
        <dbReference type="EMBL" id="MVX66568.1"/>
    </source>
</evidence>